<evidence type="ECO:0000313" key="1">
    <source>
        <dbReference type="EMBL" id="MBB4932091.1"/>
    </source>
</evidence>
<reference evidence="1 2" key="1">
    <citation type="submission" date="2020-08" db="EMBL/GenBank/DDBJ databases">
        <title>Sequencing the genomes of 1000 actinobacteria strains.</title>
        <authorList>
            <person name="Klenk H.-P."/>
        </authorList>
    </citation>
    <scope>NUCLEOTIDE SEQUENCE [LARGE SCALE GENOMIC DNA]</scope>
    <source>
        <strain evidence="1 2">DSM 102030</strain>
    </source>
</reference>
<dbReference type="AlphaFoldDB" id="A0A7W7RHH8"/>
<sequence>MDPYTTLVLTPQEMEQFIAEVGSELAREEDPEVAELLKDVLRLARKCTHQPRAEVRLEGD</sequence>
<proteinExistence type="predicted"/>
<name>A0A7W7RHH8_9ACTN</name>
<accession>A0A7W7RHH8</accession>
<protein>
    <submittedName>
        <fullName evidence="1">Uncharacterized protein</fullName>
    </submittedName>
</protein>
<comment type="caution">
    <text evidence="1">The sequence shown here is derived from an EMBL/GenBank/DDBJ whole genome shotgun (WGS) entry which is preliminary data.</text>
</comment>
<gene>
    <name evidence="1" type="ORF">F4561_002911</name>
</gene>
<organism evidence="1 2">
    <name type="scientific">Lipingzhangella halophila</name>
    <dbReference type="NCBI Taxonomy" id="1783352"/>
    <lineage>
        <taxon>Bacteria</taxon>
        <taxon>Bacillati</taxon>
        <taxon>Actinomycetota</taxon>
        <taxon>Actinomycetes</taxon>
        <taxon>Streptosporangiales</taxon>
        <taxon>Nocardiopsidaceae</taxon>
        <taxon>Lipingzhangella</taxon>
    </lineage>
</organism>
<evidence type="ECO:0000313" key="2">
    <source>
        <dbReference type="Proteomes" id="UP000523007"/>
    </source>
</evidence>
<dbReference type="EMBL" id="JACHJT010000001">
    <property type="protein sequence ID" value="MBB4932091.1"/>
    <property type="molecule type" value="Genomic_DNA"/>
</dbReference>
<dbReference type="Proteomes" id="UP000523007">
    <property type="component" value="Unassembled WGS sequence"/>
</dbReference>
<keyword evidence="2" id="KW-1185">Reference proteome</keyword>